<evidence type="ECO:0000313" key="3">
    <source>
        <dbReference type="Proteomes" id="UP000054217"/>
    </source>
</evidence>
<dbReference type="STRING" id="870435.A0A0C3PPG7"/>
<reference evidence="3" key="2">
    <citation type="submission" date="2015-01" db="EMBL/GenBank/DDBJ databases">
        <title>Evolutionary Origins and Diversification of the Mycorrhizal Mutualists.</title>
        <authorList>
            <consortium name="DOE Joint Genome Institute"/>
            <consortium name="Mycorrhizal Genomics Consortium"/>
            <person name="Kohler A."/>
            <person name="Kuo A."/>
            <person name="Nagy L.G."/>
            <person name="Floudas D."/>
            <person name="Copeland A."/>
            <person name="Barry K.W."/>
            <person name="Cichocki N."/>
            <person name="Veneault-Fourrey C."/>
            <person name="LaButti K."/>
            <person name="Lindquist E.A."/>
            <person name="Lipzen A."/>
            <person name="Lundell T."/>
            <person name="Morin E."/>
            <person name="Murat C."/>
            <person name="Riley R."/>
            <person name="Ohm R."/>
            <person name="Sun H."/>
            <person name="Tunlid A."/>
            <person name="Henrissat B."/>
            <person name="Grigoriev I.V."/>
            <person name="Hibbett D.S."/>
            <person name="Martin F."/>
        </authorList>
    </citation>
    <scope>NUCLEOTIDE SEQUENCE [LARGE SCALE GENOMIC DNA]</scope>
    <source>
        <strain evidence="3">Marx 270</strain>
    </source>
</reference>
<dbReference type="InParanoid" id="A0A0C3PPG7"/>
<evidence type="ECO:0000259" key="1">
    <source>
        <dbReference type="Pfam" id="PF13391"/>
    </source>
</evidence>
<reference evidence="2 3" key="1">
    <citation type="submission" date="2014-04" db="EMBL/GenBank/DDBJ databases">
        <authorList>
            <consortium name="DOE Joint Genome Institute"/>
            <person name="Kuo A."/>
            <person name="Kohler A."/>
            <person name="Costa M.D."/>
            <person name="Nagy L.G."/>
            <person name="Floudas D."/>
            <person name="Copeland A."/>
            <person name="Barry K.W."/>
            <person name="Cichocki N."/>
            <person name="Veneault-Fourrey C."/>
            <person name="LaButti K."/>
            <person name="Lindquist E.A."/>
            <person name="Lipzen A."/>
            <person name="Lundell T."/>
            <person name="Morin E."/>
            <person name="Murat C."/>
            <person name="Sun H."/>
            <person name="Tunlid A."/>
            <person name="Henrissat B."/>
            <person name="Grigoriev I.V."/>
            <person name="Hibbett D.S."/>
            <person name="Martin F."/>
            <person name="Nordberg H.P."/>
            <person name="Cantor M.N."/>
            <person name="Hua S.X."/>
        </authorList>
    </citation>
    <scope>NUCLEOTIDE SEQUENCE [LARGE SCALE GENOMIC DNA]</scope>
    <source>
        <strain evidence="2 3">Marx 270</strain>
    </source>
</reference>
<feature type="domain" description="HNH nuclease" evidence="1">
    <location>
        <begin position="27"/>
        <end position="128"/>
    </location>
</feature>
<gene>
    <name evidence="2" type="ORF">M404DRAFT_995527</name>
</gene>
<keyword evidence="3" id="KW-1185">Reference proteome</keyword>
<accession>A0A0C3PPG7</accession>
<protein>
    <recommendedName>
        <fullName evidence="1">HNH nuclease domain-containing protein</fullName>
    </recommendedName>
</protein>
<dbReference type="InterPro" id="IPR003615">
    <property type="entry name" value="HNH_nuc"/>
</dbReference>
<evidence type="ECO:0000313" key="2">
    <source>
        <dbReference type="EMBL" id="KIO10339.1"/>
    </source>
</evidence>
<dbReference type="EMBL" id="KN831952">
    <property type="protein sequence ID" value="KIO10339.1"/>
    <property type="molecule type" value="Genomic_DNA"/>
</dbReference>
<dbReference type="OrthoDB" id="2104739at2759"/>
<dbReference type="HOGENOM" id="CLU_049186_2_1_1"/>
<organism evidence="2 3">
    <name type="scientific">Pisolithus tinctorius Marx 270</name>
    <dbReference type="NCBI Taxonomy" id="870435"/>
    <lineage>
        <taxon>Eukaryota</taxon>
        <taxon>Fungi</taxon>
        <taxon>Dikarya</taxon>
        <taxon>Basidiomycota</taxon>
        <taxon>Agaricomycotina</taxon>
        <taxon>Agaricomycetes</taxon>
        <taxon>Agaricomycetidae</taxon>
        <taxon>Boletales</taxon>
        <taxon>Sclerodermatineae</taxon>
        <taxon>Pisolithaceae</taxon>
        <taxon>Pisolithus</taxon>
    </lineage>
</organism>
<dbReference type="Proteomes" id="UP000054217">
    <property type="component" value="Unassembled WGS sequence"/>
</dbReference>
<name>A0A0C3PPG7_PISTI</name>
<proteinExistence type="predicted"/>
<sequence>MKDMLGEAPQNYQTAKKLALARDGYQCVVTKSYDAPAAMRNSELREIVYREQGSVRITHCAHIFPEPITANSTSGSNMDNYTASVWAVLDCLGYQHLREELNGSNIHRLENVMTMDLTTHLLFDSLWIWLSETSIPNTYRLEASTSVLLNHRPEYVTFTTTDPKYPLPSPNYLAIHAACAKVAHLSGAAKYIAEVLSRMEDTCVLAEDGGSAELLHEAILSSMQAI</sequence>
<dbReference type="Pfam" id="PF13391">
    <property type="entry name" value="HNH_2"/>
    <property type="match status" value="1"/>
</dbReference>
<dbReference type="AlphaFoldDB" id="A0A0C3PPG7"/>